<dbReference type="Proteomes" id="UP000305401">
    <property type="component" value="Unassembled WGS sequence"/>
</dbReference>
<reference evidence="1" key="1">
    <citation type="submission" date="2019-04" db="EMBL/GenBank/DDBJ databases">
        <title>Microbes associate with the intestines of laboratory mice.</title>
        <authorList>
            <person name="Navarre W."/>
            <person name="Wong E."/>
            <person name="Huang K.C."/>
            <person name="Tropini C."/>
            <person name="Ng K."/>
            <person name="Yu B."/>
        </authorList>
    </citation>
    <scope>NUCLEOTIDE SEQUENCE</scope>
    <source>
        <strain evidence="1">NM86_A22</strain>
    </source>
</reference>
<proteinExistence type="predicted"/>
<accession>A0AC61S7T3</accession>
<dbReference type="EMBL" id="SSTG01000008">
    <property type="protein sequence ID" value="THG54898.1"/>
    <property type="molecule type" value="Genomic_DNA"/>
</dbReference>
<evidence type="ECO:0000313" key="2">
    <source>
        <dbReference type="Proteomes" id="UP000305401"/>
    </source>
</evidence>
<name>A0AC61S7T3_9BACT</name>
<evidence type="ECO:0000313" key="1">
    <source>
        <dbReference type="EMBL" id="THG54898.1"/>
    </source>
</evidence>
<gene>
    <name evidence="1" type="ORF">E5990_01560</name>
</gene>
<keyword evidence="1" id="KW-0489">Methyltransferase</keyword>
<organism evidence="1 2">
    <name type="scientific">Muribaculum caecicola</name>
    <dbReference type="NCBI Taxonomy" id="3038144"/>
    <lineage>
        <taxon>Bacteria</taxon>
        <taxon>Pseudomonadati</taxon>
        <taxon>Bacteroidota</taxon>
        <taxon>Bacteroidia</taxon>
        <taxon>Bacteroidales</taxon>
        <taxon>Muribaculaceae</taxon>
        <taxon>Muribaculum</taxon>
    </lineage>
</organism>
<keyword evidence="1" id="KW-0808">Transferase</keyword>
<protein>
    <submittedName>
        <fullName evidence="1">DNA methyltransferase</fullName>
    </submittedName>
</protein>
<sequence length="1044" mass="120662">MVLNEYISELNHQFQTGVARELSYRTALQQFISSLLPDMVIINEPARFDFGAPDYIIARRSDNLPTCFIEAKDIGDTDLDGHRQHKEQFNRYKNSLERVIFTDYLNFHFYENGELRLKIRLGEIIGDHIVAISNDFELFIFKIKDFAHSSIHRITSASKLAKLMAGKALLLADAIRKILKDESENYTGNQIQGQYDAFRQVLIHDLSSNDFADIYAQTIAYGMFAARMHDTTPENFSRQEAATLIPKTNPFLRQIFQTIAGYDLDERIAWIVDDLANMFCATDMPRILRGYGSNNRHSDPMIHFYEDFLSSYNSKLRKSKGVWYTPSPVVRFIVKSVDEILKREFGLSMGLADYSKIDHKVINEQYNPRARGSHRTNIIKIHKVQILDPATGTGTFLAEVIKCIYGKFANRQGMWQGYVEDHLLPRLNGFELLMAPYAIAHLKLDWLLGHTGYIHNVDRRIRVYLTNSLEEYHKDIGTLFSQWLSREANEASRIKRDTPVMVLIGNPPYNGSSANKGEWIMRLMEDYKKEPDSTRPLDEKNSKWLNDDYVKFIRMSQYFIENNGEGILAFINPHGFLDNPTFRGMRWNLLKTYDAIYTIDLHGNSNRHEIAPDGGIDENVFDIKQGVSINLFIKTGKKKPSELGKLYHFDLYGKRNHKYEFLNANDYSTITYSEIIPAAPMYFFVPKDLELGAEYNEGFAINELFVRNSVGIVTTKDSFLICNDKDTVKKRIRDLITLSEEELRSKYGLTDTRDWSISRAKNDVGDVLNEIKITEIDYRWGDVKFLYYTGLTNGIVARPRFHSLSQMLSCRNFALLTVRQIAGNEWSHVSVSTRIVDDCRVSNRTKERGYVFPLFINPGEAGSSFDETPNLIPNFNLEIIDKINSSLGENIEPLELFDYIYAVLHSPSYRKRYAEFLKIDFPRIPYPHNSAEYHRLVEIGTKLRDLHTMADSEQWDTFTTYPVNGSNEVKSPTYKDGKIVINDTQYFGNIDERVWEISIGGYKPAQKWLKDRKGQILSHDDLRHYEEIIYALDNTIKLIGEIDI</sequence>
<keyword evidence="2" id="KW-1185">Reference proteome</keyword>
<comment type="caution">
    <text evidence="1">The sequence shown here is derived from an EMBL/GenBank/DDBJ whole genome shotgun (WGS) entry which is preliminary data.</text>
</comment>